<dbReference type="Pfam" id="PF22669">
    <property type="entry name" value="Exo_endo_phos2"/>
    <property type="match status" value="1"/>
</dbReference>
<dbReference type="Gene3D" id="3.60.10.10">
    <property type="entry name" value="Endonuclease/exonuclease/phosphatase"/>
    <property type="match status" value="1"/>
</dbReference>
<dbReference type="Proteomes" id="UP000218209">
    <property type="component" value="Unassembled WGS sequence"/>
</dbReference>
<keyword evidence="4" id="KW-1185">Reference proteome</keyword>
<feature type="compositionally biased region" description="Gly residues" evidence="1">
    <location>
        <begin position="234"/>
        <end position="260"/>
    </location>
</feature>
<dbReference type="OrthoDB" id="2248459at2759"/>
<feature type="compositionally biased region" description="Basic residues" evidence="1">
    <location>
        <begin position="140"/>
        <end position="162"/>
    </location>
</feature>
<dbReference type="GO" id="GO:0046856">
    <property type="term" value="P:phosphatidylinositol dephosphorylation"/>
    <property type="evidence" value="ECO:0007669"/>
    <property type="project" value="InterPro"/>
</dbReference>
<feature type="compositionally biased region" description="Gly residues" evidence="1">
    <location>
        <begin position="31"/>
        <end position="41"/>
    </location>
</feature>
<feature type="region of interest" description="Disordered" evidence="1">
    <location>
        <begin position="656"/>
        <end position="689"/>
    </location>
</feature>
<evidence type="ECO:0000313" key="4">
    <source>
        <dbReference type="Proteomes" id="UP000218209"/>
    </source>
</evidence>
<feature type="domain" description="Inositol polyphosphate-related phosphatase" evidence="2">
    <location>
        <begin position="288"/>
        <end position="371"/>
    </location>
</feature>
<feature type="compositionally biased region" description="Low complexity" evidence="1">
    <location>
        <begin position="667"/>
        <end position="676"/>
    </location>
</feature>
<sequence length="715" mass="73053">MAHAHWHACKTGPEPNWDVAKGATEAASADTGGGSGGGSRRGVGSCRNVGLLLSPGVPPPAAAAAAAATAAAAAAAAVAAAAAAAAASATAAAAAAAEKAALAPSQAAAAPLARRWQRRRKEAPRQATAVAGRDGGGLCRRPRRQPRRWRRRRRRRRRRRLLRPRRAPVLAVQEKVGLTLAAPPAAVAAVPAAVVAAANHKPGHPSPPSASKDSPLDAIYGGASCGSRISARTGSGGARSGGSAGKDCGSGSGAGAAGCGGGGTNRSAVLPAPHSWPVLPAADGYKRAGEAVLRGFEEGALTFEPTYKHELHGFGYDRAPDENGTLVVTRTPFWCDRVLWSSRVSVSAESVALQSYWRREVLASDHRPVSATFAVGFERVDRNRRSEVRGAVQRGLTRREPQLAPRIRTSPASLALGPVAYASPYEARGSCRRWCGCVRAAWRRGSACTHRGWPWPIGAMATAAPAAAVTTAAVTTGSVTAACGGGALRHRPRGACDVGDRANRSTLSALLRWLASVHEPVVPYSCCDRAPAAGAARAVAVAAGVARSPAAACGVVVTMPPVHADTLTYALGLLRRLAGLEGGAGAASAEPTANKGDTTDALVERFGAVLLWPRGVGRALFSTPDADGDTTPFAIAFPAAWRWPLAASPFHGGAADWGGEGTNDDPAAAAGCSAAADRPRRGSTGESATTDAAERVAFLRLLLDATADPDLTVVW</sequence>
<feature type="region of interest" description="Disordered" evidence="1">
    <location>
        <begin position="232"/>
        <end position="260"/>
    </location>
</feature>
<dbReference type="AlphaFoldDB" id="A0A1X6NZM7"/>
<dbReference type="InterPro" id="IPR000300">
    <property type="entry name" value="IPPc"/>
</dbReference>
<feature type="region of interest" description="Disordered" evidence="1">
    <location>
        <begin position="1"/>
        <end position="42"/>
    </location>
</feature>
<reference evidence="3 4" key="1">
    <citation type="submission" date="2017-03" db="EMBL/GenBank/DDBJ databases">
        <title>WGS assembly of Porphyra umbilicalis.</title>
        <authorList>
            <person name="Brawley S.H."/>
            <person name="Blouin N.A."/>
            <person name="Ficko-Blean E."/>
            <person name="Wheeler G.L."/>
            <person name="Lohr M."/>
            <person name="Goodson H.V."/>
            <person name="Jenkins J.W."/>
            <person name="Blaby-Haas C.E."/>
            <person name="Helliwell K.E."/>
            <person name="Chan C."/>
            <person name="Marriage T."/>
            <person name="Bhattacharya D."/>
            <person name="Klein A.S."/>
            <person name="Badis Y."/>
            <person name="Brodie J."/>
            <person name="Cao Y."/>
            <person name="Collen J."/>
            <person name="Dittami S.M."/>
            <person name="Gachon C.M."/>
            <person name="Green B.R."/>
            <person name="Karpowicz S."/>
            <person name="Kim J.W."/>
            <person name="Kudahl U."/>
            <person name="Lin S."/>
            <person name="Michel G."/>
            <person name="Mittag M."/>
            <person name="Olson B.J."/>
            <person name="Pangilinan J."/>
            <person name="Peng Y."/>
            <person name="Qiu H."/>
            <person name="Shu S."/>
            <person name="Singer J.T."/>
            <person name="Smith A.G."/>
            <person name="Sprecher B.N."/>
            <person name="Wagner V."/>
            <person name="Wang W."/>
            <person name="Wang Z.-Y."/>
            <person name="Yan J."/>
            <person name="Yarish C."/>
            <person name="Zoeuner-Riek S."/>
            <person name="Zhuang Y."/>
            <person name="Zou Y."/>
            <person name="Lindquist E.A."/>
            <person name="Grimwood J."/>
            <person name="Barry K."/>
            <person name="Rokhsar D.S."/>
            <person name="Schmutz J."/>
            <person name="Stiller J.W."/>
            <person name="Grossman A.R."/>
            <person name="Prochnik S.E."/>
        </authorList>
    </citation>
    <scope>NUCLEOTIDE SEQUENCE [LARGE SCALE GENOMIC DNA]</scope>
    <source>
        <strain evidence="3">4086291</strain>
    </source>
</reference>
<gene>
    <name evidence="3" type="ORF">BU14_0312s0006</name>
</gene>
<dbReference type="SUPFAM" id="SSF56219">
    <property type="entry name" value="DNase I-like"/>
    <property type="match status" value="1"/>
</dbReference>
<dbReference type="EMBL" id="KV918966">
    <property type="protein sequence ID" value="OSX74052.1"/>
    <property type="molecule type" value="Genomic_DNA"/>
</dbReference>
<protein>
    <recommendedName>
        <fullName evidence="2">Inositol polyphosphate-related phosphatase domain-containing protein</fullName>
    </recommendedName>
</protein>
<evidence type="ECO:0000313" key="3">
    <source>
        <dbReference type="EMBL" id="OSX74052.1"/>
    </source>
</evidence>
<dbReference type="PANTHER" id="PTHR11200">
    <property type="entry name" value="INOSITOL 5-PHOSPHATASE"/>
    <property type="match status" value="1"/>
</dbReference>
<dbReference type="InterPro" id="IPR046985">
    <property type="entry name" value="IP5"/>
</dbReference>
<name>A0A1X6NZM7_PORUM</name>
<dbReference type="GO" id="GO:0004439">
    <property type="term" value="F:phosphatidylinositol-4,5-bisphosphate 5-phosphatase activity"/>
    <property type="evidence" value="ECO:0007669"/>
    <property type="project" value="TreeGrafter"/>
</dbReference>
<evidence type="ECO:0000259" key="2">
    <source>
        <dbReference type="Pfam" id="PF22669"/>
    </source>
</evidence>
<proteinExistence type="predicted"/>
<organism evidence="3 4">
    <name type="scientific">Porphyra umbilicalis</name>
    <name type="common">Purple laver</name>
    <name type="synonym">Red alga</name>
    <dbReference type="NCBI Taxonomy" id="2786"/>
    <lineage>
        <taxon>Eukaryota</taxon>
        <taxon>Rhodophyta</taxon>
        <taxon>Bangiophyceae</taxon>
        <taxon>Bangiales</taxon>
        <taxon>Bangiaceae</taxon>
        <taxon>Porphyra</taxon>
    </lineage>
</organism>
<evidence type="ECO:0000256" key="1">
    <source>
        <dbReference type="SAM" id="MobiDB-lite"/>
    </source>
</evidence>
<feature type="region of interest" description="Disordered" evidence="1">
    <location>
        <begin position="117"/>
        <end position="162"/>
    </location>
</feature>
<dbReference type="InterPro" id="IPR036691">
    <property type="entry name" value="Endo/exonu/phosph_ase_sf"/>
</dbReference>
<accession>A0A1X6NZM7</accession>